<feature type="domain" description="Long Rib" evidence="2">
    <location>
        <begin position="27"/>
        <end position="104"/>
    </location>
</feature>
<dbReference type="PROSITE" id="PS51257">
    <property type="entry name" value="PROKAR_LIPOPROTEIN"/>
    <property type="match status" value="1"/>
</dbReference>
<evidence type="ECO:0000259" key="2">
    <source>
        <dbReference type="Pfam" id="PF18957"/>
    </source>
</evidence>
<dbReference type="KEGG" id="cluj:IAU68_00335"/>
<evidence type="ECO:0000313" key="5">
    <source>
        <dbReference type="Proteomes" id="UP000516235"/>
    </source>
</evidence>
<reference evidence="5 6" key="1">
    <citation type="submission" date="2020-08" db="EMBL/GenBank/DDBJ databases">
        <title>novel species in genus Corynebacterium.</title>
        <authorList>
            <person name="Zhang G."/>
        </authorList>
    </citation>
    <scope>NUCLEOTIDE SEQUENCE [LARGE SCALE GENOMIC DNA]</scope>
    <source>
        <strain evidence="5 6">zg-917</strain>
        <strain evidence="4">Zg-917</strain>
    </source>
</reference>
<dbReference type="Pfam" id="PF18957">
    <property type="entry name" value="RibLong"/>
    <property type="match status" value="1"/>
</dbReference>
<dbReference type="Proteomes" id="UP000516235">
    <property type="component" value="Chromosome"/>
</dbReference>
<keyword evidence="1" id="KW-0732">Signal</keyword>
<protein>
    <recommendedName>
        <fullName evidence="2">Long Rib domain-containing protein</fullName>
    </recommendedName>
</protein>
<keyword evidence="6" id="KW-1185">Reference proteome</keyword>
<evidence type="ECO:0000313" key="3">
    <source>
        <dbReference type="EMBL" id="MBC3179272.1"/>
    </source>
</evidence>
<dbReference type="EMBL" id="JACMYE010000006">
    <property type="protein sequence ID" value="MBC3179272.1"/>
    <property type="molecule type" value="Genomic_DNA"/>
</dbReference>
<dbReference type="AlphaFoldDB" id="A0A7H0JZ25"/>
<sequence length="219" mass="22761">MRKKIVALTCALALSCASVSPAHAEDGYEPATVVPGLTATIQAPLPLGEAWYEAEYMPPWAMLGVDGTIRLAPGEDITPGVYEWPVKAIFADESVQIFPVRVTVGTDAAMAASQEGAIIDAFVEYAPEVSQKCSATALGVGLPLLVLLPLGFASQLSLPLVARQSHLNLVVDTLPFLPAVGVDLQLRDLNARNVDMGIAAILAAAGLAGAGTIISQCVK</sequence>
<proteinExistence type="predicted"/>
<name>A0A7H0JZ25_9CORY</name>
<dbReference type="RefSeq" id="WP_171193118.1">
    <property type="nucleotide sequence ID" value="NZ_CP061032.1"/>
</dbReference>
<evidence type="ECO:0000256" key="1">
    <source>
        <dbReference type="SAM" id="SignalP"/>
    </source>
</evidence>
<feature type="chain" id="PRO_5028906394" description="Long Rib domain-containing protein" evidence="1">
    <location>
        <begin position="25"/>
        <end position="219"/>
    </location>
</feature>
<gene>
    <name evidence="3" type="ORF">H7348_08135</name>
    <name evidence="4" type="ORF">IAU68_00335</name>
</gene>
<dbReference type="InterPro" id="IPR044055">
    <property type="entry name" value="RibLong"/>
</dbReference>
<accession>A0A7H0JZ25</accession>
<organism evidence="4 5">
    <name type="scientific">Corynebacterium lujinxingii</name>
    <dbReference type="NCBI Taxonomy" id="2763010"/>
    <lineage>
        <taxon>Bacteria</taxon>
        <taxon>Bacillati</taxon>
        <taxon>Actinomycetota</taxon>
        <taxon>Actinomycetes</taxon>
        <taxon>Mycobacteriales</taxon>
        <taxon>Corynebacteriaceae</taxon>
        <taxon>Corynebacterium</taxon>
    </lineage>
</organism>
<evidence type="ECO:0000313" key="6">
    <source>
        <dbReference type="Proteomes" id="UP000642876"/>
    </source>
</evidence>
<evidence type="ECO:0000313" key="4">
    <source>
        <dbReference type="EMBL" id="QNP90291.1"/>
    </source>
</evidence>
<feature type="signal peptide" evidence="1">
    <location>
        <begin position="1"/>
        <end position="24"/>
    </location>
</feature>
<dbReference type="Proteomes" id="UP000642876">
    <property type="component" value="Unassembled WGS sequence"/>
</dbReference>
<dbReference type="EMBL" id="CP061032">
    <property type="protein sequence ID" value="QNP90291.1"/>
    <property type="molecule type" value="Genomic_DNA"/>
</dbReference>